<evidence type="ECO:0000313" key="2">
    <source>
        <dbReference type="EMBL" id="KKK99793.1"/>
    </source>
</evidence>
<reference evidence="2" key="1">
    <citation type="journal article" date="2015" name="Nature">
        <title>Complex archaea that bridge the gap between prokaryotes and eukaryotes.</title>
        <authorList>
            <person name="Spang A."/>
            <person name="Saw J.H."/>
            <person name="Jorgensen S.L."/>
            <person name="Zaremba-Niedzwiedzka K."/>
            <person name="Martijn J."/>
            <person name="Lind A.E."/>
            <person name="van Eijk R."/>
            <person name="Schleper C."/>
            <person name="Guy L."/>
            <person name="Ettema T.J."/>
        </authorList>
    </citation>
    <scope>NUCLEOTIDE SEQUENCE</scope>
</reference>
<dbReference type="EMBL" id="LAZR01037786">
    <property type="protein sequence ID" value="KKL21305.1"/>
    <property type="molecule type" value="Genomic_DNA"/>
</dbReference>
<dbReference type="Gene3D" id="3.40.430.10">
    <property type="entry name" value="Dihydrofolate Reductase, subunit A"/>
    <property type="match status" value="1"/>
</dbReference>
<dbReference type="InterPro" id="IPR002734">
    <property type="entry name" value="RibDG_C"/>
</dbReference>
<dbReference type="EMBL" id="LAZR01045050">
    <property type="protein sequence ID" value="KKK99793.1"/>
    <property type="molecule type" value="Genomic_DNA"/>
</dbReference>
<dbReference type="InterPro" id="IPR024072">
    <property type="entry name" value="DHFR-like_dom_sf"/>
</dbReference>
<accession>A0A0F9A0W5</accession>
<dbReference type="Pfam" id="PF01872">
    <property type="entry name" value="RibD_C"/>
    <property type="match status" value="1"/>
</dbReference>
<comment type="caution">
    <text evidence="2">The sequence shown here is derived from an EMBL/GenBank/DDBJ whole genome shotgun (WGS) entry which is preliminary data.</text>
</comment>
<dbReference type="GO" id="GO:0009231">
    <property type="term" value="P:riboflavin biosynthetic process"/>
    <property type="evidence" value="ECO:0007669"/>
    <property type="project" value="InterPro"/>
</dbReference>
<dbReference type="SUPFAM" id="SSF53597">
    <property type="entry name" value="Dihydrofolate reductase-like"/>
    <property type="match status" value="1"/>
</dbReference>
<name>A0A0F9A0W5_9ZZZZ</name>
<gene>
    <name evidence="4" type="ORF">LCGC14_2105220</name>
    <name evidence="3" type="ORF">LCGC14_2446800</name>
    <name evidence="2" type="ORF">LCGC14_2629170</name>
</gene>
<organism evidence="2">
    <name type="scientific">marine sediment metagenome</name>
    <dbReference type="NCBI Taxonomy" id="412755"/>
    <lineage>
        <taxon>unclassified sequences</taxon>
        <taxon>metagenomes</taxon>
        <taxon>ecological metagenomes</taxon>
    </lineage>
</organism>
<sequence length="67" mass="7543">MGHDRQINTLLLNSGLIDKVILTLIPVILGQDIPLFEGQTKETSFDLEKSQAYDNGFVQLTLKNKKQ</sequence>
<proteinExistence type="predicted"/>
<evidence type="ECO:0000259" key="1">
    <source>
        <dbReference type="Pfam" id="PF01872"/>
    </source>
</evidence>
<evidence type="ECO:0000313" key="3">
    <source>
        <dbReference type="EMBL" id="KKL21305.1"/>
    </source>
</evidence>
<dbReference type="EMBL" id="LAZR01025902">
    <property type="protein sequence ID" value="KKL70409.1"/>
    <property type="molecule type" value="Genomic_DNA"/>
</dbReference>
<feature type="domain" description="Bacterial bifunctional deaminase-reductase C-terminal" evidence="1">
    <location>
        <begin position="8"/>
        <end position="58"/>
    </location>
</feature>
<protein>
    <recommendedName>
        <fullName evidence="1">Bacterial bifunctional deaminase-reductase C-terminal domain-containing protein</fullName>
    </recommendedName>
</protein>
<dbReference type="AlphaFoldDB" id="A0A0F9A0W5"/>
<dbReference type="GO" id="GO:0008703">
    <property type="term" value="F:5-amino-6-(5-phosphoribosylamino)uracil reductase activity"/>
    <property type="evidence" value="ECO:0007669"/>
    <property type="project" value="InterPro"/>
</dbReference>
<evidence type="ECO:0000313" key="4">
    <source>
        <dbReference type="EMBL" id="KKL70409.1"/>
    </source>
</evidence>